<dbReference type="GO" id="GO:0005759">
    <property type="term" value="C:mitochondrial matrix"/>
    <property type="evidence" value="ECO:0007669"/>
    <property type="project" value="InterPro"/>
</dbReference>
<name>A0A8X8AR98_BRACI</name>
<protein>
    <recommendedName>
        <fullName evidence="3">Mitochondrial glycoprotein</fullName>
    </recommendedName>
</protein>
<dbReference type="FunFam" id="3.10.280.10:FF:000006">
    <property type="entry name" value="Mitochondrial glycoprotein, expressed"/>
    <property type="match status" value="1"/>
</dbReference>
<dbReference type="AlphaFoldDB" id="A0A8X8AR98"/>
<dbReference type="Gene3D" id="3.10.280.10">
    <property type="entry name" value="Mitochondrial glycoprotein"/>
    <property type="match status" value="1"/>
</dbReference>
<comment type="caution">
    <text evidence="1">The sequence shown here is derived from an EMBL/GenBank/DDBJ whole genome shotgun (WGS) entry which is preliminary data.</text>
</comment>
<dbReference type="EMBL" id="JAAMPC010000006">
    <property type="protein sequence ID" value="KAG2309442.1"/>
    <property type="molecule type" value="Genomic_DNA"/>
</dbReference>
<dbReference type="InterPro" id="IPR036561">
    <property type="entry name" value="MAM33_sf"/>
</dbReference>
<dbReference type="SUPFAM" id="SSF54529">
    <property type="entry name" value="Mitochondrial glycoprotein MAM33-like"/>
    <property type="match status" value="1"/>
</dbReference>
<evidence type="ECO:0008006" key="3">
    <source>
        <dbReference type="Google" id="ProtNLM"/>
    </source>
</evidence>
<sequence>MRNKMNSLLKRGLKVVGDGVLLNVIQSEIRHEISNPRFLGVETGNLGDFELNWDSPGNRDIVLKRQFDSGEKIVVSALLEQEPIEEDGDDVAFPRGAMAKVCISKPGLSSVLQFDCRVSETGRGSSDFDIERAYYLRSLVSSSPNGWDFFRTLDPRLQDALKQYLTSKGISEGLTNFILCHLNKKEQEQYVNWLHKLEATVSHSMKP</sequence>
<dbReference type="Proteomes" id="UP000886595">
    <property type="component" value="Unassembled WGS sequence"/>
</dbReference>
<dbReference type="InterPro" id="IPR003428">
    <property type="entry name" value="MAM33"/>
</dbReference>
<evidence type="ECO:0000313" key="1">
    <source>
        <dbReference type="EMBL" id="KAG2309442.1"/>
    </source>
</evidence>
<dbReference type="PANTHER" id="PTHR10826">
    <property type="entry name" value="COMPLEMENT COMPONENT 1"/>
    <property type="match status" value="1"/>
</dbReference>
<gene>
    <name evidence="1" type="ORF">Bca52824_029190</name>
</gene>
<organism evidence="1 2">
    <name type="scientific">Brassica carinata</name>
    <name type="common">Ethiopian mustard</name>
    <name type="synonym">Abyssinian cabbage</name>
    <dbReference type="NCBI Taxonomy" id="52824"/>
    <lineage>
        <taxon>Eukaryota</taxon>
        <taxon>Viridiplantae</taxon>
        <taxon>Streptophyta</taxon>
        <taxon>Embryophyta</taxon>
        <taxon>Tracheophyta</taxon>
        <taxon>Spermatophyta</taxon>
        <taxon>Magnoliopsida</taxon>
        <taxon>eudicotyledons</taxon>
        <taxon>Gunneridae</taxon>
        <taxon>Pentapetalae</taxon>
        <taxon>rosids</taxon>
        <taxon>malvids</taxon>
        <taxon>Brassicales</taxon>
        <taxon>Brassicaceae</taxon>
        <taxon>Brassiceae</taxon>
        <taxon>Brassica</taxon>
    </lineage>
</organism>
<accession>A0A8X8AR98</accession>
<reference evidence="1 2" key="1">
    <citation type="submission" date="2020-02" db="EMBL/GenBank/DDBJ databases">
        <authorList>
            <person name="Ma Q."/>
            <person name="Huang Y."/>
            <person name="Song X."/>
            <person name="Pei D."/>
        </authorList>
    </citation>
    <scope>NUCLEOTIDE SEQUENCE [LARGE SCALE GENOMIC DNA]</scope>
    <source>
        <strain evidence="1">Sxm20200214</strain>
        <tissue evidence="1">Leaf</tissue>
    </source>
</reference>
<proteinExistence type="predicted"/>
<dbReference type="PANTHER" id="PTHR10826:SF1">
    <property type="entry name" value="COMPLEMENT COMPONENT 1 Q SUBCOMPONENT-BINDING PROTEIN, MITOCHONDRIAL"/>
    <property type="match status" value="1"/>
</dbReference>
<dbReference type="Pfam" id="PF02330">
    <property type="entry name" value="MAM33"/>
    <property type="match status" value="1"/>
</dbReference>
<dbReference type="OrthoDB" id="278212at2759"/>
<evidence type="ECO:0000313" key="2">
    <source>
        <dbReference type="Proteomes" id="UP000886595"/>
    </source>
</evidence>
<keyword evidence="2" id="KW-1185">Reference proteome</keyword>